<keyword evidence="2" id="KW-0472">Membrane</keyword>
<gene>
    <name evidence="3" type="ordered locus">MCJ_004150</name>
</gene>
<proteinExistence type="predicted"/>
<evidence type="ECO:0000256" key="1">
    <source>
        <dbReference type="SAM" id="MobiDB-lite"/>
    </source>
</evidence>
<dbReference type="EMBL" id="FM864216">
    <property type="protein sequence ID" value="CAT05103.1"/>
    <property type="molecule type" value="Genomic_DNA"/>
</dbReference>
<accession>C5J6K9</accession>
<name>C5J6K9_MESCH</name>
<feature type="region of interest" description="Disordered" evidence="1">
    <location>
        <begin position="1005"/>
        <end position="1042"/>
    </location>
</feature>
<reference evidence="4" key="1">
    <citation type="journal article" date="2009" name="BMC Bioinformatics">
        <title>The Mycoplasma conjunctivae genome sequencing, annotation and analysis.</title>
        <authorList>
            <person name="Calderon-Copete S.P."/>
            <person name="Wigger G."/>
            <person name="Wunderlin C."/>
            <person name="Schmidheini T."/>
            <person name="Frey J."/>
            <person name="Quail M.A."/>
            <person name="Falquet L."/>
        </authorList>
    </citation>
    <scope>NUCLEOTIDE SEQUENCE [LARGE SCALE GENOMIC DNA]</scope>
    <source>
        <strain evidence="4">ATCC 25834 / NCTC 10147 / HRC/581</strain>
    </source>
</reference>
<keyword evidence="4" id="KW-1185">Reference proteome</keyword>
<evidence type="ECO:0000313" key="3">
    <source>
        <dbReference type="EMBL" id="CAT05103.1"/>
    </source>
</evidence>
<dbReference type="NCBIfam" id="NF045828">
    <property type="entry name" value="P97_adhes_Nterm"/>
    <property type="match status" value="1"/>
</dbReference>
<sequence length="1067" mass="119965">MKGNQTDFSVKKYNRKFVVGTSTAAISISTFALVVGLSTLAKYEGEDPQKEVKVVASEVANVTFDSNSFSIDSNYDNLKAKLFDQSNKLKEGVNLNELIKFYSKSQNEELSLINYDTNDLSKPHFVIKDLSANDSEKNFELKYTVEQKLDNGKTASSDIYKKTISVADFSQIYFNDFSAKVFTSLSSLNPNGISQFDKTKTGNKFPALLRAQDFYVDINDNSKDASQALAQVKKYFTNFDTIFSSLKEDSLNKLGDGTTIYDFELYKNPATSQYVDLINGEPTIYVKIQYSDAAKSKLSNIDTSKFKIEAIKLTKNQNNNQVYFAADQTFQQINLANLVSQNFKSAETTQKAQTDDIAQLSAYDFLNKVNIIASTKDSQNPLKIKDYLNSLLAKKLAFDYGETLTPFVKAGMEIKGLDYSFDGSQAKVVVKDGQHVVEIPATISATGEFYGDQFNKNKIVKSKQVTFNISGFKAEKLQKTATKAEPVIADLTKQYYYNLDPLPFFASQANLLQEKELFGIFKDSPNKRLTVEEFDKLLKEKNYTKLKDIISDPVLYAYNFDNTDYKVGAWTGDVDFPSAQDFQDDFTVDTSSYARQYGVASLNSGKFFRNPSAVAAFYAHLVKQGKKAVVSKLLEIVKALKLVDKFEKIDLSDPNKILENAKKIKLTKDGIYEISFNSQYLNILNQGYFSTLFLPNSFNSTDLDFASKIDLKTLDKTLTGKDIQGKYFNKFVDDDGGLTVSDNSKKDKNRFKLVTQKSTIEVDKQGKEIFGDIESTQENIKISEKFKKLETFEDVILAFYYKAQQLQYFQAFGKIDSKLSSEIIFEEDQDFNSEEYLKDKPEIKILDDTGKEQKSKAKKLNYYYRIGYKNADNLIEKAEFTTPKQSIILHLVDGQANPDQVIIDQLDQAIISIPSEFRNVTLSEEDYDGLEKKLDPSFDKNKPLDPKDFGKYTDVEKLSALGARGKDLIEFFKTKYPQFQVLVFQLVEPDRFNFNKKSLTIFLAAPKPKPTPAPSPSTSGSTPAAPAATAQQAVATQPSTTASTTADLIFSSLSFKILISKEGSKKA</sequence>
<protein>
    <submittedName>
        <fullName evidence="3">Uncharacterized protein</fullName>
    </submittedName>
</protein>
<evidence type="ECO:0000313" key="4">
    <source>
        <dbReference type="Proteomes" id="UP000001491"/>
    </source>
</evidence>
<keyword evidence="2" id="KW-1133">Transmembrane helix</keyword>
<organism evidence="3 4">
    <name type="scientific">Mesomycoplasma conjunctivae (strain ATCC 25834 / NCTC 10147 / HRC/581)</name>
    <name type="common">Mycoplasma conjunctivae</name>
    <dbReference type="NCBI Taxonomy" id="572263"/>
    <lineage>
        <taxon>Bacteria</taxon>
        <taxon>Bacillati</taxon>
        <taxon>Mycoplasmatota</taxon>
        <taxon>Mycoplasmoidales</taxon>
        <taxon>Metamycoplasmataceae</taxon>
        <taxon>Mesomycoplasma</taxon>
    </lineage>
</organism>
<feature type="transmembrane region" description="Helical" evidence="2">
    <location>
        <begin position="17"/>
        <end position="41"/>
    </location>
</feature>
<dbReference type="eggNOG" id="ENOG5032F4K">
    <property type="taxonomic scope" value="Bacteria"/>
</dbReference>
<dbReference type="KEGG" id="mco:MCJ_004150"/>
<dbReference type="Proteomes" id="UP000001491">
    <property type="component" value="Chromosome"/>
</dbReference>
<evidence type="ECO:0000256" key="2">
    <source>
        <dbReference type="SAM" id="Phobius"/>
    </source>
</evidence>
<feature type="compositionally biased region" description="Low complexity" evidence="1">
    <location>
        <begin position="1016"/>
        <end position="1042"/>
    </location>
</feature>
<dbReference type="AlphaFoldDB" id="C5J6K9"/>
<keyword evidence="2" id="KW-0812">Transmembrane</keyword>
<dbReference type="HOGENOM" id="CLU_288177_0_0_14"/>
<dbReference type="InterPro" id="IPR054789">
    <property type="entry name" value="P97_adhes_N"/>
</dbReference>